<comment type="caution">
    <text evidence="1">The sequence shown here is derived from an EMBL/GenBank/DDBJ whole genome shotgun (WGS) entry which is preliminary data.</text>
</comment>
<gene>
    <name evidence="1" type="ORF">WH50_11910</name>
</gene>
<protein>
    <recommendedName>
        <fullName evidence="3">BTB domain-containing protein</fullName>
    </recommendedName>
</protein>
<organism evidence="1 2">
    <name type="scientific">Pokkaliibacter plantistimulans</name>
    <dbReference type="NCBI Taxonomy" id="1635171"/>
    <lineage>
        <taxon>Bacteria</taxon>
        <taxon>Pseudomonadati</taxon>
        <taxon>Pseudomonadota</taxon>
        <taxon>Gammaproteobacteria</taxon>
        <taxon>Oceanospirillales</taxon>
        <taxon>Balneatrichaceae</taxon>
        <taxon>Pokkaliibacter</taxon>
    </lineage>
</organism>
<dbReference type="EMBL" id="LAPT01000053">
    <property type="protein sequence ID" value="PXF31066.1"/>
    <property type="molecule type" value="Genomic_DNA"/>
</dbReference>
<sequence>MRVDGNDAFIRIAHHPVFQKYFIDVFGGDQEHIKKVKLACKYLGKGYFKSPDDVLESLGKISFSRIVGVFDYIQEDLTKSSSHELVKIFLDRAGNITNIEEVSSQTGPQLHSKQEPK</sequence>
<evidence type="ECO:0000313" key="2">
    <source>
        <dbReference type="Proteomes" id="UP000248090"/>
    </source>
</evidence>
<proteinExistence type="predicted"/>
<evidence type="ECO:0008006" key="3">
    <source>
        <dbReference type="Google" id="ProtNLM"/>
    </source>
</evidence>
<accession>A0ABX5LXP0</accession>
<name>A0ABX5LXP0_9GAMM</name>
<dbReference type="Proteomes" id="UP000248090">
    <property type="component" value="Unassembled WGS sequence"/>
</dbReference>
<evidence type="ECO:0000313" key="1">
    <source>
        <dbReference type="EMBL" id="PXF31066.1"/>
    </source>
</evidence>
<keyword evidence="2" id="KW-1185">Reference proteome</keyword>
<reference evidence="1 2" key="1">
    <citation type="submission" date="2015-03" db="EMBL/GenBank/DDBJ databases">
        <authorList>
            <person name="Krishnan R."/>
            <person name="Midha S."/>
            <person name="Patil P.B."/>
            <person name="Rameshkumar N."/>
        </authorList>
    </citation>
    <scope>NUCLEOTIDE SEQUENCE [LARGE SCALE GENOMIC DNA]</scope>
    <source>
        <strain evidence="1 2">L1E11</strain>
    </source>
</reference>